<sequence>WTAKAKRTDSFADQTPADGVTIWPTSGTVDQGLSSTIQVEGTFDKAKKFFYVMVVSRGGSTGYSVKFTCQ</sequence>
<name>A0ABW3MHB4_9PSEU</name>
<protein>
    <submittedName>
        <fullName evidence="1">Uncharacterized protein</fullName>
    </submittedName>
</protein>
<organism evidence="1 2">
    <name type="scientific">Kibdelosporangium lantanae</name>
    <dbReference type="NCBI Taxonomy" id="1497396"/>
    <lineage>
        <taxon>Bacteria</taxon>
        <taxon>Bacillati</taxon>
        <taxon>Actinomycetota</taxon>
        <taxon>Actinomycetes</taxon>
        <taxon>Pseudonocardiales</taxon>
        <taxon>Pseudonocardiaceae</taxon>
        <taxon>Kibdelosporangium</taxon>
    </lineage>
</organism>
<reference evidence="2" key="1">
    <citation type="journal article" date="2019" name="Int. J. Syst. Evol. Microbiol.">
        <title>The Global Catalogue of Microorganisms (GCM) 10K type strain sequencing project: providing services to taxonomists for standard genome sequencing and annotation.</title>
        <authorList>
            <consortium name="The Broad Institute Genomics Platform"/>
            <consortium name="The Broad Institute Genome Sequencing Center for Infectious Disease"/>
            <person name="Wu L."/>
            <person name="Ma J."/>
        </authorList>
    </citation>
    <scope>NUCLEOTIDE SEQUENCE [LARGE SCALE GENOMIC DNA]</scope>
    <source>
        <strain evidence="2">JCM 31486</strain>
    </source>
</reference>
<evidence type="ECO:0000313" key="2">
    <source>
        <dbReference type="Proteomes" id="UP001597045"/>
    </source>
</evidence>
<keyword evidence="2" id="KW-1185">Reference proteome</keyword>
<feature type="non-terminal residue" evidence="1">
    <location>
        <position position="1"/>
    </location>
</feature>
<comment type="caution">
    <text evidence="1">The sequence shown here is derived from an EMBL/GenBank/DDBJ whole genome shotgun (WGS) entry which is preliminary data.</text>
</comment>
<evidence type="ECO:0000313" key="1">
    <source>
        <dbReference type="EMBL" id="MFD1050087.1"/>
    </source>
</evidence>
<dbReference type="EMBL" id="JBHTIS010002599">
    <property type="protein sequence ID" value="MFD1050087.1"/>
    <property type="molecule type" value="Genomic_DNA"/>
</dbReference>
<proteinExistence type="predicted"/>
<dbReference type="Proteomes" id="UP001597045">
    <property type="component" value="Unassembled WGS sequence"/>
</dbReference>
<gene>
    <name evidence="1" type="ORF">ACFQ1S_33465</name>
</gene>
<accession>A0ABW3MHB4</accession>